<evidence type="ECO:0000313" key="8">
    <source>
        <dbReference type="EMBL" id="QDY69248.1"/>
    </source>
</evidence>
<dbReference type="PANTHER" id="PTHR10192:SF5">
    <property type="entry name" value="GEPHYRIN"/>
    <property type="match status" value="1"/>
</dbReference>
<dbReference type="AlphaFoldDB" id="A0A5B8IXD6"/>
<sequence>MISVPEALGRIFALLTPVGTENIPLRQANGRVLAVDAIAPRDQPPFPASAMDGYAIRHDDAELGKELTVIGTSAAGAAFAGPIGNGKAVRIFTGAPVPVGADRIVIQEHTTRDADRIKISDLSEQDFIRARASDFAEGFRLGAPRRLGATELTLLASMNQPEIEVYRRPKVAIISTGDELVMPGDDVRADQIFASNAFGLAALVENMGGIAQILPIARDNLSALRGAFDLAANSDLIVTSGGASVGDHDLLGNAAEELGLTRYFYKVAMRPGKPLMAGMFNGIPLIGLPGNPVSSIVCGTIFVCPALRYLQGLPAAPIQRITATLGRDLPHNGPREHYMRAMFESGSVTVYDHQDSSLQTILSGANCLLIRPPNAAPAQAGQEVEIIQI</sequence>
<evidence type="ECO:0000259" key="7">
    <source>
        <dbReference type="SMART" id="SM00852"/>
    </source>
</evidence>
<reference evidence="8 9" key="1">
    <citation type="submission" date="2019-07" db="EMBL/GenBank/DDBJ databases">
        <title>Litoreibacter alkalisoli sp. nov., isolated from saline-alkaline soil.</title>
        <authorList>
            <person name="Wang S."/>
            <person name="Xu L."/>
            <person name="Xing Y.-T."/>
            <person name="Sun J.-Q."/>
        </authorList>
    </citation>
    <scope>NUCLEOTIDE SEQUENCE [LARGE SCALE GENOMIC DNA]</scope>
    <source>
        <strain evidence="8 9">LN3S51</strain>
    </source>
</reference>
<dbReference type="Gene3D" id="2.40.340.10">
    <property type="entry name" value="MoeA, C-terminal, domain IV"/>
    <property type="match status" value="1"/>
</dbReference>
<dbReference type="Gene3D" id="3.40.980.10">
    <property type="entry name" value="MoaB/Mog-like domain"/>
    <property type="match status" value="1"/>
</dbReference>
<dbReference type="GO" id="GO:0061599">
    <property type="term" value="F:molybdopterin molybdotransferase activity"/>
    <property type="evidence" value="ECO:0007669"/>
    <property type="project" value="UniProtKB-UniRule"/>
</dbReference>
<comment type="cofactor">
    <cofactor evidence="6">
        <name>Mg(2+)</name>
        <dbReference type="ChEBI" id="CHEBI:18420"/>
    </cofactor>
</comment>
<dbReference type="Pfam" id="PF00994">
    <property type="entry name" value="MoCF_biosynth"/>
    <property type="match status" value="1"/>
</dbReference>
<dbReference type="GO" id="GO:0005829">
    <property type="term" value="C:cytosol"/>
    <property type="evidence" value="ECO:0007669"/>
    <property type="project" value="TreeGrafter"/>
</dbReference>
<name>A0A5B8IXD6_9RHOB</name>
<protein>
    <recommendedName>
        <fullName evidence="6">Molybdopterin molybdenumtransferase</fullName>
        <ecNumber evidence="6">2.10.1.1</ecNumber>
    </recommendedName>
</protein>
<keyword evidence="6" id="KW-0460">Magnesium</keyword>
<comment type="function">
    <text evidence="1 6">Catalyzes the insertion of molybdate into adenylated molybdopterin with the concomitant release of AMP.</text>
</comment>
<dbReference type="InterPro" id="IPR036425">
    <property type="entry name" value="MoaB/Mog-like_dom_sf"/>
</dbReference>
<dbReference type="InterPro" id="IPR036688">
    <property type="entry name" value="MoeA_C_domain_IV_sf"/>
</dbReference>
<dbReference type="PANTHER" id="PTHR10192">
    <property type="entry name" value="MOLYBDOPTERIN BIOSYNTHESIS PROTEIN"/>
    <property type="match status" value="1"/>
</dbReference>
<dbReference type="SMART" id="SM00852">
    <property type="entry name" value="MoCF_biosynth"/>
    <property type="match status" value="1"/>
</dbReference>
<dbReference type="Pfam" id="PF03454">
    <property type="entry name" value="MoeA_C"/>
    <property type="match status" value="1"/>
</dbReference>
<evidence type="ECO:0000256" key="4">
    <source>
        <dbReference type="ARBA" id="ARBA00023150"/>
    </source>
</evidence>
<keyword evidence="6" id="KW-0500">Molybdenum</keyword>
<evidence type="ECO:0000313" key="9">
    <source>
        <dbReference type="Proteomes" id="UP000318483"/>
    </source>
</evidence>
<proteinExistence type="inferred from homology"/>
<comment type="catalytic activity">
    <reaction evidence="5">
        <text>adenylyl-molybdopterin + molybdate = Mo-molybdopterin + AMP + H(+)</text>
        <dbReference type="Rhea" id="RHEA:35047"/>
        <dbReference type="ChEBI" id="CHEBI:15378"/>
        <dbReference type="ChEBI" id="CHEBI:36264"/>
        <dbReference type="ChEBI" id="CHEBI:62727"/>
        <dbReference type="ChEBI" id="CHEBI:71302"/>
        <dbReference type="ChEBI" id="CHEBI:456215"/>
        <dbReference type="EC" id="2.10.1.1"/>
    </reaction>
</comment>
<gene>
    <name evidence="8" type="ORF">FPZ52_06100</name>
</gene>
<dbReference type="SUPFAM" id="SSF63882">
    <property type="entry name" value="MoeA N-terminal region -like"/>
    <property type="match status" value="1"/>
</dbReference>
<dbReference type="Gene3D" id="2.170.190.11">
    <property type="entry name" value="Molybdopterin biosynthesis moea protein, domain 3"/>
    <property type="match status" value="1"/>
</dbReference>
<dbReference type="GO" id="GO:0006777">
    <property type="term" value="P:Mo-molybdopterin cofactor biosynthetic process"/>
    <property type="evidence" value="ECO:0007669"/>
    <property type="project" value="UniProtKB-UniRule"/>
</dbReference>
<dbReference type="UniPathway" id="UPA00344"/>
<comment type="pathway">
    <text evidence="2 6">Cofactor biosynthesis; molybdopterin biosynthesis.</text>
</comment>
<evidence type="ECO:0000256" key="3">
    <source>
        <dbReference type="ARBA" id="ARBA00010763"/>
    </source>
</evidence>
<evidence type="ECO:0000256" key="2">
    <source>
        <dbReference type="ARBA" id="ARBA00005046"/>
    </source>
</evidence>
<dbReference type="SUPFAM" id="SSF63867">
    <property type="entry name" value="MoeA C-terminal domain-like"/>
    <property type="match status" value="1"/>
</dbReference>
<keyword evidence="9" id="KW-1185">Reference proteome</keyword>
<dbReference type="GO" id="GO:0046872">
    <property type="term" value="F:metal ion binding"/>
    <property type="evidence" value="ECO:0007669"/>
    <property type="project" value="UniProtKB-UniRule"/>
</dbReference>
<dbReference type="InterPro" id="IPR036135">
    <property type="entry name" value="MoeA_linker/N_sf"/>
</dbReference>
<accession>A0A5B8IXD6</accession>
<dbReference type="KEGG" id="lit:FPZ52_06100"/>
<dbReference type="EMBL" id="CP042261">
    <property type="protein sequence ID" value="QDY69248.1"/>
    <property type="molecule type" value="Genomic_DNA"/>
</dbReference>
<dbReference type="SUPFAM" id="SSF53218">
    <property type="entry name" value="Molybdenum cofactor biosynthesis proteins"/>
    <property type="match status" value="1"/>
</dbReference>
<evidence type="ECO:0000256" key="1">
    <source>
        <dbReference type="ARBA" id="ARBA00002901"/>
    </source>
</evidence>
<comment type="similarity">
    <text evidence="3 6">Belongs to the MoeA family.</text>
</comment>
<evidence type="ECO:0000256" key="6">
    <source>
        <dbReference type="RuleBase" id="RU365090"/>
    </source>
</evidence>
<dbReference type="EC" id="2.10.1.1" evidence="6"/>
<dbReference type="InterPro" id="IPR001453">
    <property type="entry name" value="MoaB/Mog_dom"/>
</dbReference>
<keyword evidence="4 6" id="KW-0501">Molybdenum cofactor biosynthesis</keyword>
<dbReference type="Pfam" id="PF03453">
    <property type="entry name" value="MoeA_N"/>
    <property type="match status" value="1"/>
</dbReference>
<dbReference type="Gene3D" id="3.90.105.10">
    <property type="entry name" value="Molybdopterin biosynthesis moea protein, domain 2"/>
    <property type="match status" value="1"/>
</dbReference>
<organism evidence="8 9">
    <name type="scientific">Qingshengfaniella alkalisoli</name>
    <dbReference type="NCBI Taxonomy" id="2599296"/>
    <lineage>
        <taxon>Bacteria</taxon>
        <taxon>Pseudomonadati</taxon>
        <taxon>Pseudomonadota</taxon>
        <taxon>Alphaproteobacteria</taxon>
        <taxon>Rhodobacterales</taxon>
        <taxon>Paracoccaceae</taxon>
        <taxon>Qingshengfaniella</taxon>
    </lineage>
</organism>
<keyword evidence="6" id="KW-0479">Metal-binding</keyword>
<dbReference type="NCBIfam" id="NF045515">
    <property type="entry name" value="Glp_gephyrin"/>
    <property type="match status" value="1"/>
</dbReference>
<dbReference type="CDD" id="cd00887">
    <property type="entry name" value="MoeA"/>
    <property type="match status" value="1"/>
</dbReference>
<dbReference type="InterPro" id="IPR005110">
    <property type="entry name" value="MoeA_linker/N"/>
</dbReference>
<keyword evidence="6 8" id="KW-0808">Transferase</keyword>
<dbReference type="OrthoDB" id="9804758at2"/>
<feature type="domain" description="MoaB/Mog" evidence="7">
    <location>
        <begin position="172"/>
        <end position="309"/>
    </location>
</feature>
<evidence type="ECO:0000256" key="5">
    <source>
        <dbReference type="ARBA" id="ARBA00047317"/>
    </source>
</evidence>
<dbReference type="Proteomes" id="UP000318483">
    <property type="component" value="Chromosome"/>
</dbReference>
<dbReference type="RefSeq" id="WP_146364628.1">
    <property type="nucleotide sequence ID" value="NZ_CP042261.1"/>
</dbReference>
<dbReference type="InterPro" id="IPR005111">
    <property type="entry name" value="MoeA_C_domain_IV"/>
</dbReference>
<dbReference type="InterPro" id="IPR038987">
    <property type="entry name" value="MoeA-like"/>
</dbReference>